<dbReference type="GeneID" id="75826636"/>
<dbReference type="InterPro" id="IPR002022">
    <property type="entry name" value="Pec_lyase"/>
</dbReference>
<dbReference type="AlphaFoldDB" id="A0A9P9XZB0"/>
<protein>
    <recommendedName>
        <fullName evidence="8">pectin lyase</fullName>
        <ecNumber evidence="8">4.2.2.10</ecNumber>
    </recommendedName>
</protein>
<feature type="domain" description="CBM1" evidence="12">
    <location>
        <begin position="451"/>
        <end position="487"/>
    </location>
</feature>
<dbReference type="InterPro" id="IPR035971">
    <property type="entry name" value="CBD_sf"/>
</dbReference>
<evidence type="ECO:0000256" key="11">
    <source>
        <dbReference type="SAM" id="SignalP"/>
    </source>
</evidence>
<dbReference type="GO" id="GO:0000272">
    <property type="term" value="P:polysaccharide catabolic process"/>
    <property type="evidence" value="ECO:0007669"/>
    <property type="project" value="UniProtKB-KW"/>
</dbReference>
<reference evidence="13" key="1">
    <citation type="journal article" date="2021" name="J Fungi (Basel)">
        <title>Genomic and Metabolomic Analyses of the Marine Fungus Emericellopsis cladophorae: Insights into Saltwater Adaptability Mechanisms and Its Biosynthetic Potential.</title>
        <authorList>
            <person name="Goncalves M.F.M."/>
            <person name="Hilario S."/>
            <person name="Van de Peer Y."/>
            <person name="Esteves A.C."/>
            <person name="Alves A."/>
        </authorList>
    </citation>
    <scope>NUCLEOTIDE SEQUENCE</scope>
    <source>
        <strain evidence="13">MUM 19.33</strain>
    </source>
</reference>
<comment type="catalytic activity">
    <reaction evidence="6">
        <text>Eliminative cleavage of (1-&gt;4)-alpha-D-galacturonan methyl ester to give oligosaccharides with 4-deoxy-6-O-methyl-alpha-D-galact-4-enuronosyl groups at their non-reducing ends.</text>
        <dbReference type="EC" id="4.2.2.10"/>
    </reaction>
</comment>
<dbReference type="OrthoDB" id="1637350at2759"/>
<dbReference type="GO" id="GO:0030570">
    <property type="term" value="F:pectate lyase activity"/>
    <property type="evidence" value="ECO:0007669"/>
    <property type="project" value="InterPro"/>
</dbReference>
<keyword evidence="5 9" id="KW-0456">Lyase</keyword>
<dbReference type="GO" id="GO:0005576">
    <property type="term" value="C:extracellular region"/>
    <property type="evidence" value="ECO:0007669"/>
    <property type="project" value="UniProtKB-SubCell"/>
</dbReference>
<keyword evidence="9" id="KW-0964">Secreted</keyword>
<reference evidence="13" key="2">
    <citation type="submission" date="2022-07" db="EMBL/GenBank/DDBJ databases">
        <authorList>
            <person name="Goncalves M.F.M."/>
            <person name="Hilario S."/>
            <person name="Van De Peer Y."/>
            <person name="Esteves A.C."/>
            <person name="Alves A."/>
        </authorList>
    </citation>
    <scope>NUCLEOTIDE SEQUENCE</scope>
    <source>
        <strain evidence="13">MUM 19.33</strain>
    </source>
</reference>
<keyword evidence="9" id="KW-0119">Carbohydrate metabolism</keyword>
<dbReference type="GO" id="GO:0030248">
    <property type="term" value="F:cellulose binding"/>
    <property type="evidence" value="ECO:0007669"/>
    <property type="project" value="InterPro"/>
</dbReference>
<comment type="function">
    <text evidence="7">Pectinolytic enzymes consist of four classes of enzymes: pectin lyase, polygalacturonase, pectin methylesterase and rhamnogalacturonase. Among pectinolytic enzymes, pectin lyase is the most important in depolymerization of pectin, since it cleaves internal glycosidic bonds of highly methylated pectins.</text>
</comment>
<dbReference type="SMART" id="SM00656">
    <property type="entry name" value="Amb_all"/>
    <property type="match status" value="1"/>
</dbReference>
<dbReference type="PANTHER" id="PTHR31683">
    <property type="entry name" value="PECTATE LYASE 18-RELATED"/>
    <property type="match status" value="1"/>
</dbReference>
<dbReference type="PROSITE" id="PS51164">
    <property type="entry name" value="CBM1_2"/>
    <property type="match status" value="1"/>
</dbReference>
<feature type="region of interest" description="Disordered" evidence="10">
    <location>
        <begin position="373"/>
        <end position="458"/>
    </location>
</feature>
<comment type="caution">
    <text evidence="13">The sequence shown here is derived from an EMBL/GenBank/DDBJ whole genome shotgun (WGS) entry which is preliminary data.</text>
</comment>
<gene>
    <name evidence="13" type="ORF">J7T54_000114</name>
</gene>
<evidence type="ECO:0000256" key="4">
    <source>
        <dbReference type="ARBA" id="ARBA00023180"/>
    </source>
</evidence>
<keyword evidence="9" id="KW-0624">Polysaccharide degradation</keyword>
<evidence type="ECO:0000256" key="9">
    <source>
        <dbReference type="RuleBase" id="RU361173"/>
    </source>
</evidence>
<name>A0A9P9XZB0_9HYPO</name>
<accession>A0A9P9XZB0</accession>
<evidence type="ECO:0000256" key="8">
    <source>
        <dbReference type="ARBA" id="ARBA00039082"/>
    </source>
</evidence>
<keyword evidence="4" id="KW-0325">Glycoprotein</keyword>
<feature type="compositionally biased region" description="Acidic residues" evidence="10">
    <location>
        <begin position="391"/>
        <end position="441"/>
    </location>
</feature>
<evidence type="ECO:0000313" key="14">
    <source>
        <dbReference type="Proteomes" id="UP001055219"/>
    </source>
</evidence>
<sequence>MHLSTVSIILAAAATAASQSVVGTAYGFAAGVTGGGDAAAQTPSSVEELAEWLSDDTPRTIVIDREYDFTGQTATDSGCDRNSCSAANGGQLYLGTLSCGSSDNVPVSSITYDVAGTEPLTVGSNKSILGAGGKAVLNGKGLSLSAGSSNVIVQGIEITNLNPGIVWGGDALDLKGGNDGVWIDHCKFSKIGRQFIVSHYDGSRYTISNNEFDGVTTTSATCNDNHYWTMMLIGEGDQATLDRNYFHNVSGRAPKLGEAGTFHATNNYFKNMNGHAFEAYEGTVALLEGNAFESVNTPFSGSAIATIFDTPDSAAAGACESVLGRSCAVNAVDADSGSLTPMSSSSALQPFSSLTDALVVPVAASEVASLVSSNAGPANLGSSAVTPDPAPEVEEPPVEDEPVAEEPVAEEPVAEEPVEEEPVEEEPVEEEPVEEEAEPEEPAAPAAPSAEEVSQWHQCGGNNWTGSTKCAAGLSCVAHNEWYSQCLSSAARLKARSILRI</sequence>
<dbReference type="EC" id="4.2.2.10" evidence="8"/>
<keyword evidence="14" id="KW-1185">Reference proteome</keyword>
<dbReference type="SUPFAM" id="SSF57180">
    <property type="entry name" value="Cellulose-binding domain"/>
    <property type="match status" value="1"/>
</dbReference>
<evidence type="ECO:0000259" key="12">
    <source>
        <dbReference type="PROSITE" id="PS51164"/>
    </source>
</evidence>
<dbReference type="PROSITE" id="PS00562">
    <property type="entry name" value="CBM1_1"/>
    <property type="match status" value="1"/>
</dbReference>
<dbReference type="SUPFAM" id="SSF51126">
    <property type="entry name" value="Pectin lyase-like"/>
    <property type="match status" value="1"/>
</dbReference>
<evidence type="ECO:0000256" key="7">
    <source>
        <dbReference type="ARBA" id="ARBA00037631"/>
    </source>
</evidence>
<evidence type="ECO:0000313" key="13">
    <source>
        <dbReference type="EMBL" id="KAI6780475.1"/>
    </source>
</evidence>
<evidence type="ECO:0000256" key="10">
    <source>
        <dbReference type="SAM" id="MobiDB-lite"/>
    </source>
</evidence>
<dbReference type="Gene3D" id="2.160.20.10">
    <property type="entry name" value="Single-stranded right-handed beta-helix, Pectin lyase-like"/>
    <property type="match status" value="1"/>
</dbReference>
<dbReference type="InterPro" id="IPR011050">
    <property type="entry name" value="Pectin_lyase_fold/virulence"/>
</dbReference>
<evidence type="ECO:0000256" key="2">
    <source>
        <dbReference type="ARBA" id="ARBA00022729"/>
    </source>
</evidence>
<keyword evidence="3" id="KW-1015">Disulfide bond</keyword>
<dbReference type="InterPro" id="IPR000254">
    <property type="entry name" value="CBD"/>
</dbReference>
<dbReference type="Pfam" id="PF00734">
    <property type="entry name" value="CBM_1"/>
    <property type="match status" value="1"/>
</dbReference>
<evidence type="ECO:0000256" key="5">
    <source>
        <dbReference type="ARBA" id="ARBA00023239"/>
    </source>
</evidence>
<dbReference type="Proteomes" id="UP001055219">
    <property type="component" value="Unassembled WGS sequence"/>
</dbReference>
<evidence type="ECO:0000256" key="3">
    <source>
        <dbReference type="ARBA" id="ARBA00023157"/>
    </source>
</evidence>
<evidence type="ECO:0000256" key="6">
    <source>
        <dbReference type="ARBA" id="ARBA00036818"/>
    </source>
</evidence>
<dbReference type="InterPro" id="IPR012334">
    <property type="entry name" value="Pectin_lyas_fold"/>
</dbReference>
<comment type="similarity">
    <text evidence="1 9">Belongs to the polysaccharide lyase 1 family.</text>
</comment>
<feature type="compositionally biased region" description="Low complexity" evidence="10">
    <location>
        <begin position="443"/>
        <end position="453"/>
    </location>
</feature>
<dbReference type="SMART" id="SM00236">
    <property type="entry name" value="fCBD"/>
    <property type="match status" value="1"/>
</dbReference>
<dbReference type="PANTHER" id="PTHR31683:SF67">
    <property type="entry name" value="PECTIN LYASE F-RELATED"/>
    <property type="match status" value="1"/>
</dbReference>
<proteinExistence type="inferred from homology"/>
<dbReference type="GO" id="GO:0047490">
    <property type="term" value="F:pectin lyase activity"/>
    <property type="evidence" value="ECO:0007669"/>
    <property type="project" value="UniProtKB-EC"/>
</dbReference>
<keyword evidence="2 11" id="KW-0732">Signal</keyword>
<organism evidence="13 14">
    <name type="scientific">Emericellopsis cladophorae</name>
    <dbReference type="NCBI Taxonomy" id="2686198"/>
    <lineage>
        <taxon>Eukaryota</taxon>
        <taxon>Fungi</taxon>
        <taxon>Dikarya</taxon>
        <taxon>Ascomycota</taxon>
        <taxon>Pezizomycotina</taxon>
        <taxon>Sordariomycetes</taxon>
        <taxon>Hypocreomycetidae</taxon>
        <taxon>Hypocreales</taxon>
        <taxon>Bionectriaceae</taxon>
        <taxon>Emericellopsis</taxon>
    </lineage>
</organism>
<feature type="chain" id="PRO_5040328942" description="pectin lyase" evidence="11">
    <location>
        <begin position="19"/>
        <end position="501"/>
    </location>
</feature>
<comment type="subcellular location">
    <subcellularLocation>
        <location evidence="9">Secreted</location>
    </subcellularLocation>
</comment>
<dbReference type="RefSeq" id="XP_051361331.1">
    <property type="nucleotide sequence ID" value="XM_051507366.1"/>
</dbReference>
<evidence type="ECO:0000256" key="1">
    <source>
        <dbReference type="ARBA" id="ARBA00010980"/>
    </source>
</evidence>
<feature type="signal peptide" evidence="11">
    <location>
        <begin position="1"/>
        <end position="18"/>
    </location>
</feature>
<dbReference type="EMBL" id="JAGIXG020000031">
    <property type="protein sequence ID" value="KAI6780475.1"/>
    <property type="molecule type" value="Genomic_DNA"/>
</dbReference>
<dbReference type="InterPro" id="IPR045032">
    <property type="entry name" value="PEL"/>
</dbReference>
<dbReference type="Pfam" id="PF00544">
    <property type="entry name" value="Pectate_lyase_4"/>
    <property type="match status" value="1"/>
</dbReference>